<keyword evidence="2" id="KW-1133">Transmembrane helix</keyword>
<gene>
    <name evidence="3" type="ORF">SAMN00790413_03688</name>
</gene>
<sequence length="267" mass="28142">MTIHTGTTPDPRINQHPMPAGLRERLQAEHGWSAEFTQGAEREYRRFLYLAAYGGQSVTPSQTVDEVWHTHLMFTRDYWGPFQNVLPAPLHHDPGTGAPGDEQKFQDQYLRTLDLYETVFGETPAPTYWPRFGTYEQPDSRNEPVKRRAALGRTLLPLLLILGGITLCILMIRALGVTGMAASGFLGMGAAIFALTSLAQRSQLGTTPGSGARRRDRDDSSGSSCGGFSDSSGSDGGSCSGGSDGGASSCGGSSCGGGGCGGGGCGS</sequence>
<proteinExistence type="predicted"/>
<keyword evidence="4" id="KW-1185">Reference proteome</keyword>
<dbReference type="AlphaFoldDB" id="A0A1W1UYC7"/>
<keyword evidence="2" id="KW-0472">Membrane</keyword>
<evidence type="ECO:0000256" key="1">
    <source>
        <dbReference type="SAM" id="MobiDB-lite"/>
    </source>
</evidence>
<dbReference type="EMBL" id="FWWU01000008">
    <property type="protein sequence ID" value="SMB86108.1"/>
    <property type="molecule type" value="Genomic_DNA"/>
</dbReference>
<feature type="transmembrane region" description="Helical" evidence="2">
    <location>
        <begin position="181"/>
        <end position="199"/>
    </location>
</feature>
<reference evidence="3 4" key="1">
    <citation type="submission" date="2017-04" db="EMBL/GenBank/DDBJ databases">
        <authorList>
            <person name="Afonso C.L."/>
            <person name="Miller P.J."/>
            <person name="Scott M.A."/>
            <person name="Spackman E."/>
            <person name="Goraichik I."/>
            <person name="Dimitrov K.M."/>
            <person name="Suarez D.L."/>
            <person name="Swayne D.E."/>
        </authorList>
    </citation>
    <scope>NUCLEOTIDE SEQUENCE [LARGE SCALE GENOMIC DNA]</scope>
    <source>
        <strain evidence="3 4">KR-140</strain>
    </source>
</reference>
<feature type="compositionally biased region" description="Low complexity" evidence="1">
    <location>
        <begin position="221"/>
        <end position="233"/>
    </location>
</feature>
<name>A0A1W1UYC7_9DEIO</name>
<protein>
    <recommendedName>
        <fullName evidence="5">TIGR04222 domain-containing protein</fullName>
    </recommendedName>
</protein>
<organism evidence="3 4">
    <name type="scientific">Deinococcus hopiensis KR-140</name>
    <dbReference type="NCBI Taxonomy" id="695939"/>
    <lineage>
        <taxon>Bacteria</taxon>
        <taxon>Thermotogati</taxon>
        <taxon>Deinococcota</taxon>
        <taxon>Deinococci</taxon>
        <taxon>Deinococcales</taxon>
        <taxon>Deinococcaceae</taxon>
        <taxon>Deinococcus</taxon>
    </lineage>
</organism>
<evidence type="ECO:0000313" key="3">
    <source>
        <dbReference type="EMBL" id="SMB86108.1"/>
    </source>
</evidence>
<dbReference type="Proteomes" id="UP000192582">
    <property type="component" value="Unassembled WGS sequence"/>
</dbReference>
<dbReference type="OrthoDB" id="71172at2"/>
<evidence type="ECO:0008006" key="5">
    <source>
        <dbReference type="Google" id="ProtNLM"/>
    </source>
</evidence>
<dbReference type="RefSeq" id="WP_084047578.1">
    <property type="nucleotide sequence ID" value="NZ_FWWU01000008.1"/>
</dbReference>
<feature type="region of interest" description="Disordered" evidence="1">
    <location>
        <begin position="204"/>
        <end position="267"/>
    </location>
</feature>
<feature type="compositionally biased region" description="Gly residues" evidence="1">
    <location>
        <begin position="234"/>
        <end position="267"/>
    </location>
</feature>
<feature type="transmembrane region" description="Helical" evidence="2">
    <location>
        <begin position="155"/>
        <end position="175"/>
    </location>
</feature>
<dbReference type="STRING" id="695939.SAMN00790413_03688"/>
<evidence type="ECO:0000256" key="2">
    <source>
        <dbReference type="SAM" id="Phobius"/>
    </source>
</evidence>
<evidence type="ECO:0000313" key="4">
    <source>
        <dbReference type="Proteomes" id="UP000192582"/>
    </source>
</evidence>
<accession>A0A1W1UYC7</accession>
<keyword evidence="2" id="KW-0812">Transmembrane</keyword>